<dbReference type="GO" id="GO:0000160">
    <property type="term" value="P:phosphorelay signal transduction system"/>
    <property type="evidence" value="ECO:0007669"/>
    <property type="project" value="InterPro"/>
</dbReference>
<dbReference type="SMART" id="SM01043">
    <property type="entry name" value="BTAD"/>
    <property type="match status" value="1"/>
</dbReference>
<evidence type="ECO:0000256" key="3">
    <source>
        <dbReference type="PROSITE-ProRule" id="PRU01091"/>
    </source>
</evidence>
<keyword evidence="6" id="KW-1185">Reference proteome</keyword>
<dbReference type="InterPro" id="IPR036388">
    <property type="entry name" value="WH-like_DNA-bd_sf"/>
</dbReference>
<organism evidence="5 6">
    <name type="scientific">Williamsia sterculiae</name>
    <dbReference type="NCBI Taxonomy" id="1344003"/>
    <lineage>
        <taxon>Bacteria</taxon>
        <taxon>Bacillati</taxon>
        <taxon>Actinomycetota</taxon>
        <taxon>Actinomycetes</taxon>
        <taxon>Mycobacteriales</taxon>
        <taxon>Nocardiaceae</taxon>
        <taxon>Williamsia</taxon>
    </lineage>
</organism>
<proteinExistence type="inferred from homology"/>
<dbReference type="InterPro" id="IPR005158">
    <property type="entry name" value="BTAD"/>
</dbReference>
<reference evidence="5 6" key="1">
    <citation type="submission" date="2017-01" db="EMBL/GenBank/DDBJ databases">
        <authorList>
            <person name="Mah S.A."/>
            <person name="Swanson W.J."/>
            <person name="Moy G.W."/>
            <person name="Vacquier V.D."/>
        </authorList>
    </citation>
    <scope>NUCLEOTIDE SEQUENCE [LARGE SCALE GENOMIC DNA]</scope>
    <source>
        <strain evidence="5 6">CPCC 203464</strain>
    </source>
</reference>
<name>A0A1N7G827_9NOCA</name>
<dbReference type="AlphaFoldDB" id="A0A1N7G827"/>
<dbReference type="RefSeq" id="WP_076480118.1">
    <property type="nucleotide sequence ID" value="NZ_FTNT01000007.1"/>
</dbReference>
<dbReference type="SMART" id="SM00862">
    <property type="entry name" value="Trans_reg_C"/>
    <property type="match status" value="1"/>
</dbReference>
<dbReference type="PROSITE" id="PS51755">
    <property type="entry name" value="OMPR_PHOB"/>
    <property type="match status" value="1"/>
</dbReference>
<dbReference type="Gene3D" id="1.25.40.10">
    <property type="entry name" value="Tetratricopeptide repeat domain"/>
    <property type="match status" value="1"/>
</dbReference>
<protein>
    <submittedName>
        <fullName evidence="5">Predicted ATPase</fullName>
    </submittedName>
</protein>
<dbReference type="GO" id="GO:0006355">
    <property type="term" value="P:regulation of DNA-templated transcription"/>
    <property type="evidence" value="ECO:0007669"/>
    <property type="project" value="InterPro"/>
</dbReference>
<dbReference type="PRINTS" id="PR00364">
    <property type="entry name" value="DISEASERSIST"/>
</dbReference>
<dbReference type="EMBL" id="FTNT01000007">
    <property type="protein sequence ID" value="SIS08725.1"/>
    <property type="molecule type" value="Genomic_DNA"/>
</dbReference>
<dbReference type="InterPro" id="IPR001867">
    <property type="entry name" value="OmpR/PhoB-type_DNA-bd"/>
</dbReference>
<dbReference type="OrthoDB" id="9812579at2"/>
<dbReference type="PANTHER" id="PTHR47691">
    <property type="entry name" value="REGULATOR-RELATED"/>
    <property type="match status" value="1"/>
</dbReference>
<dbReference type="GO" id="GO:0003677">
    <property type="term" value="F:DNA binding"/>
    <property type="evidence" value="ECO:0007669"/>
    <property type="project" value="UniProtKB-UniRule"/>
</dbReference>
<evidence type="ECO:0000259" key="4">
    <source>
        <dbReference type="PROSITE" id="PS51755"/>
    </source>
</evidence>
<evidence type="ECO:0000313" key="6">
    <source>
        <dbReference type="Proteomes" id="UP000186218"/>
    </source>
</evidence>
<dbReference type="CDD" id="cd15831">
    <property type="entry name" value="BTAD"/>
    <property type="match status" value="1"/>
</dbReference>
<dbReference type="SUPFAM" id="SSF52540">
    <property type="entry name" value="P-loop containing nucleoside triphosphate hydrolases"/>
    <property type="match status" value="1"/>
</dbReference>
<dbReference type="PANTHER" id="PTHR47691:SF3">
    <property type="entry name" value="HTH-TYPE TRANSCRIPTIONAL REGULATOR RV0890C-RELATED"/>
    <property type="match status" value="1"/>
</dbReference>
<evidence type="ECO:0000256" key="1">
    <source>
        <dbReference type="ARBA" id="ARBA00005820"/>
    </source>
</evidence>
<sequence>MHRIEVRALGALTVCVDETSVSLGGPVPRALLARLVIAEGDVVPAGTLIDELWHGRPPPSATATLQGYVSGLRRVLEPDHGRSAPQVLVRRGTGYVLAVDRAAVDAHRFVDLATAGRELLRAGDPAAARSTLTDALALWTGPAYVDAAGWEFAEIEADRLTALRADVTEDHLAAISDSGDQVAATTELEKLVRTDPLRERAWELLALALYRAGRQGDALDTLRRARAVIADELGADPAPSLAALEQSVLRHDPVLLPDVPAAAPRRVPTSAVPEPLTPMVGRDDQVAQVQQLLTGHRLVTITGPGGMGKTRVAVEVARRRDDPDGPWFVELAGAADLAALLDTVSGAVGLTFTGGIGALSDLLRDRRLLLVLDNCEHLLDEVAEFCTRMLVTCPQIRVLATSRTVLGVAGEHRYPLTGLDASTQLFLDRAGDGAAGVDHATVARLCTALDDMPLAIELAAAQTTMLSVPQIIDMLDDRFAVLRGGPRTNDRHVTMQAAIDGSFASLDDSARALFVDLAVFDGGFDLATAMRVTGRPSLLADLTALVDSSMVTALGGDPRRYRLLETLREYAIGHRDAQRSAAVQRAHTDWVRAVAAEAYLALRGPDCLRWTQRLEADMPNIRAALGRARDDATTYLEIAGNVYWYWYRRGHVAEGMRALEPALRAPADIPVTVTIRALAGRAIMSYLGADLPALFEALTALDVLYTGLDTDDESPTDDTARGDAAVTLAFFQAGAGAVDVARERAGIAMDIGLRHRYPWTVAESLMALGTADFRAGDHAAAGVHFDRALAVAEECGYDWCAASVSWLHAKSEIAQQLIGGPAETRLAGMIAYCKRAFDLTSWMVAMSTLAYVLYLRGEHERAGQLLGVVERRTDLTGFSPEGMDVVELADYGKQMRAGIDPVMLATAAERGRELTGDAIDALVAWSVVPVVVP</sequence>
<keyword evidence="2 3" id="KW-0238">DNA-binding</keyword>
<dbReference type="STRING" id="1344003.SAMN05445060_2586"/>
<evidence type="ECO:0000313" key="5">
    <source>
        <dbReference type="EMBL" id="SIS08725.1"/>
    </source>
</evidence>
<dbReference type="InterPro" id="IPR011990">
    <property type="entry name" value="TPR-like_helical_dom_sf"/>
</dbReference>
<accession>A0A1N7G827</accession>
<dbReference type="Pfam" id="PF03704">
    <property type="entry name" value="BTAD"/>
    <property type="match status" value="1"/>
</dbReference>
<dbReference type="Pfam" id="PF00486">
    <property type="entry name" value="Trans_reg_C"/>
    <property type="match status" value="1"/>
</dbReference>
<dbReference type="SUPFAM" id="SSF48452">
    <property type="entry name" value="TPR-like"/>
    <property type="match status" value="2"/>
</dbReference>
<comment type="similarity">
    <text evidence="1">Belongs to the AfsR/DnrI/RedD regulatory family.</text>
</comment>
<feature type="domain" description="OmpR/PhoB-type" evidence="4">
    <location>
        <begin position="1"/>
        <end position="99"/>
    </location>
</feature>
<feature type="DNA-binding region" description="OmpR/PhoB-type" evidence="3">
    <location>
        <begin position="1"/>
        <end position="99"/>
    </location>
</feature>
<dbReference type="Proteomes" id="UP000186218">
    <property type="component" value="Unassembled WGS sequence"/>
</dbReference>
<dbReference type="Gene3D" id="3.40.50.300">
    <property type="entry name" value="P-loop containing nucleotide triphosphate hydrolases"/>
    <property type="match status" value="1"/>
</dbReference>
<dbReference type="InterPro" id="IPR016032">
    <property type="entry name" value="Sig_transdc_resp-reg_C-effctor"/>
</dbReference>
<gene>
    <name evidence="5" type="ORF">SAMN05445060_2586</name>
</gene>
<dbReference type="InterPro" id="IPR027417">
    <property type="entry name" value="P-loop_NTPase"/>
</dbReference>
<evidence type="ECO:0000256" key="2">
    <source>
        <dbReference type="ARBA" id="ARBA00023125"/>
    </source>
</evidence>
<dbReference type="SUPFAM" id="SSF46894">
    <property type="entry name" value="C-terminal effector domain of the bipartite response regulators"/>
    <property type="match status" value="1"/>
</dbReference>
<dbReference type="Gene3D" id="1.10.10.10">
    <property type="entry name" value="Winged helix-like DNA-binding domain superfamily/Winged helix DNA-binding domain"/>
    <property type="match status" value="1"/>
</dbReference>